<feature type="region of interest" description="Disordered" evidence="1">
    <location>
        <begin position="19"/>
        <end position="38"/>
    </location>
</feature>
<protein>
    <submittedName>
        <fullName evidence="2">Uncharacterized protein</fullName>
    </submittedName>
</protein>
<dbReference type="AlphaFoldDB" id="A0A4C1UVZ4"/>
<evidence type="ECO:0000313" key="2">
    <source>
        <dbReference type="EMBL" id="GBP30605.1"/>
    </source>
</evidence>
<proteinExistence type="predicted"/>
<gene>
    <name evidence="2" type="ORF">EVAR_76148_1</name>
</gene>
<organism evidence="2 3">
    <name type="scientific">Eumeta variegata</name>
    <name type="common">Bagworm moth</name>
    <name type="synonym">Eumeta japonica</name>
    <dbReference type="NCBI Taxonomy" id="151549"/>
    <lineage>
        <taxon>Eukaryota</taxon>
        <taxon>Metazoa</taxon>
        <taxon>Ecdysozoa</taxon>
        <taxon>Arthropoda</taxon>
        <taxon>Hexapoda</taxon>
        <taxon>Insecta</taxon>
        <taxon>Pterygota</taxon>
        <taxon>Neoptera</taxon>
        <taxon>Endopterygota</taxon>
        <taxon>Lepidoptera</taxon>
        <taxon>Glossata</taxon>
        <taxon>Ditrysia</taxon>
        <taxon>Tineoidea</taxon>
        <taxon>Psychidae</taxon>
        <taxon>Oiketicinae</taxon>
        <taxon>Eumeta</taxon>
    </lineage>
</organism>
<dbReference type="EMBL" id="BGZK01000235">
    <property type="protein sequence ID" value="GBP30605.1"/>
    <property type="molecule type" value="Genomic_DNA"/>
</dbReference>
<name>A0A4C1UVZ4_EUMVA</name>
<dbReference type="Proteomes" id="UP000299102">
    <property type="component" value="Unassembled WGS sequence"/>
</dbReference>
<feature type="compositionally biased region" description="Low complexity" evidence="1">
    <location>
        <begin position="20"/>
        <end position="30"/>
    </location>
</feature>
<sequence>MEPLHTMEESTVEIRAIFRSSDSPARSSHSGTKNGTQNIAFKRTTYLRAATCDNAAVDSTAESFATTRDTSGSSIDPNAAPDFVDTGLPAAGAAQIAVRATDGGHPCYHG</sequence>
<comment type="caution">
    <text evidence="2">The sequence shown here is derived from an EMBL/GenBank/DDBJ whole genome shotgun (WGS) entry which is preliminary data.</text>
</comment>
<evidence type="ECO:0000256" key="1">
    <source>
        <dbReference type="SAM" id="MobiDB-lite"/>
    </source>
</evidence>
<reference evidence="2 3" key="1">
    <citation type="journal article" date="2019" name="Commun. Biol.">
        <title>The bagworm genome reveals a unique fibroin gene that provides high tensile strength.</title>
        <authorList>
            <person name="Kono N."/>
            <person name="Nakamura H."/>
            <person name="Ohtoshi R."/>
            <person name="Tomita M."/>
            <person name="Numata K."/>
            <person name="Arakawa K."/>
        </authorList>
    </citation>
    <scope>NUCLEOTIDE SEQUENCE [LARGE SCALE GENOMIC DNA]</scope>
</reference>
<accession>A0A4C1UVZ4</accession>
<feature type="region of interest" description="Disordered" evidence="1">
    <location>
        <begin position="58"/>
        <end position="83"/>
    </location>
</feature>
<evidence type="ECO:0000313" key="3">
    <source>
        <dbReference type="Proteomes" id="UP000299102"/>
    </source>
</evidence>
<keyword evidence="3" id="KW-1185">Reference proteome</keyword>
<feature type="compositionally biased region" description="Polar residues" evidence="1">
    <location>
        <begin position="60"/>
        <end position="76"/>
    </location>
</feature>